<dbReference type="AlphaFoldDB" id="Q7RCM0"/>
<feature type="non-terminal residue" evidence="1">
    <location>
        <position position="1"/>
    </location>
</feature>
<proteinExistence type="predicted"/>
<reference evidence="1 2" key="1">
    <citation type="journal article" date="2002" name="Nature">
        <title>Genome sequence and comparative analysis of the model rodent malaria parasite Plasmodium yoelii yoelii.</title>
        <authorList>
            <person name="Carlton J.M."/>
            <person name="Angiuoli S.V."/>
            <person name="Suh B.B."/>
            <person name="Kooij T.W."/>
            <person name="Pertea M."/>
            <person name="Silva J.C."/>
            <person name="Ermolaeva M.D."/>
            <person name="Allen J.E."/>
            <person name="Selengut J.D."/>
            <person name="Koo H.L."/>
            <person name="Peterson J.D."/>
            <person name="Pop M."/>
            <person name="Kosack D.S."/>
            <person name="Shumway M.F."/>
            <person name="Bidwell S.L."/>
            <person name="Shallom S.J."/>
            <person name="van Aken S.E."/>
            <person name="Riedmuller S.B."/>
            <person name="Feldblyum T.V."/>
            <person name="Cho J.K."/>
            <person name="Quackenbush J."/>
            <person name="Sedegah M."/>
            <person name="Shoaibi A."/>
            <person name="Cummings L.M."/>
            <person name="Florens L."/>
            <person name="Yates J.R."/>
            <person name="Raine J.D."/>
            <person name="Sinden R.E."/>
            <person name="Harris M.A."/>
            <person name="Cunningham D.A."/>
            <person name="Preiser P.R."/>
            <person name="Bergman L.W."/>
            <person name="Vaidya A.B."/>
            <person name="van Lin L.H."/>
            <person name="Janse C.J."/>
            <person name="Waters A.P."/>
            <person name="Smith H.O."/>
            <person name="White O.R."/>
            <person name="Salzberg S.L."/>
            <person name="Venter J.C."/>
            <person name="Fraser C.M."/>
            <person name="Hoffman S.L."/>
            <person name="Gardner M.J."/>
            <person name="Carucci D.J."/>
        </authorList>
    </citation>
    <scope>NUCLEOTIDE SEQUENCE [LARGE SCALE GENOMIC DNA]</scope>
    <source>
        <strain evidence="1 2">17XNL</strain>
    </source>
</reference>
<evidence type="ECO:0000313" key="2">
    <source>
        <dbReference type="Proteomes" id="UP000008553"/>
    </source>
</evidence>
<name>Q7RCM0_PLAYO</name>
<accession>Q7RCM0</accession>
<keyword evidence="2" id="KW-1185">Reference proteome</keyword>
<gene>
    <name evidence="1" type="ORF">PY05759</name>
</gene>
<dbReference type="PaxDb" id="73239-Q7RCM0"/>
<dbReference type="EMBL" id="AABL01001869">
    <property type="protein sequence ID" value="EAA17833.1"/>
    <property type="molecule type" value="Genomic_DNA"/>
</dbReference>
<dbReference type="InParanoid" id="Q7RCM0"/>
<organism evidence="1 2">
    <name type="scientific">Plasmodium yoelii yoelii</name>
    <dbReference type="NCBI Taxonomy" id="73239"/>
    <lineage>
        <taxon>Eukaryota</taxon>
        <taxon>Sar</taxon>
        <taxon>Alveolata</taxon>
        <taxon>Apicomplexa</taxon>
        <taxon>Aconoidasida</taxon>
        <taxon>Haemosporida</taxon>
        <taxon>Plasmodiidae</taxon>
        <taxon>Plasmodium</taxon>
        <taxon>Plasmodium (Vinckeia)</taxon>
    </lineage>
</organism>
<sequence length="27" mass="3362">IMPFGVHILTFELYFLIKHIRMMHIFN</sequence>
<protein>
    <submittedName>
        <fullName evidence="1">Uncharacterized protein</fullName>
    </submittedName>
</protein>
<comment type="caution">
    <text evidence="1">The sequence shown here is derived from an EMBL/GenBank/DDBJ whole genome shotgun (WGS) entry which is preliminary data.</text>
</comment>
<evidence type="ECO:0000313" key="1">
    <source>
        <dbReference type="EMBL" id="EAA17833.1"/>
    </source>
</evidence>
<dbReference type="Proteomes" id="UP000008553">
    <property type="component" value="Unassembled WGS sequence"/>
</dbReference>